<dbReference type="AlphaFoldDB" id="A0A1I2FXX9"/>
<keyword evidence="7" id="KW-0547">Nucleotide-binding</keyword>
<dbReference type="InterPro" id="IPR003594">
    <property type="entry name" value="HATPase_dom"/>
</dbReference>
<accession>A0A1I2FXX9</accession>
<keyword evidence="4" id="KW-1003">Cell membrane</keyword>
<comment type="catalytic activity">
    <reaction evidence="1">
        <text>ATP + protein L-histidine = ADP + protein N-phospho-L-histidine.</text>
        <dbReference type="EC" id="2.7.13.3"/>
    </reaction>
</comment>
<evidence type="ECO:0000256" key="6">
    <source>
        <dbReference type="ARBA" id="ARBA00022679"/>
    </source>
</evidence>
<dbReference type="EC" id="2.7.13.3" evidence="3"/>
<keyword evidence="6" id="KW-0808">Transferase</keyword>
<evidence type="ECO:0000256" key="11">
    <source>
        <dbReference type="ARBA" id="ARBA00023136"/>
    </source>
</evidence>
<dbReference type="Pfam" id="PF02518">
    <property type="entry name" value="HATPase_c"/>
    <property type="match status" value="1"/>
</dbReference>
<evidence type="ECO:0000256" key="10">
    <source>
        <dbReference type="ARBA" id="ARBA00023012"/>
    </source>
</evidence>
<dbReference type="InterPro" id="IPR035965">
    <property type="entry name" value="PAS-like_dom_sf"/>
</dbReference>
<keyword evidence="11" id="KW-0472">Membrane</keyword>
<evidence type="ECO:0000256" key="12">
    <source>
        <dbReference type="SAM" id="Coils"/>
    </source>
</evidence>
<evidence type="ECO:0000256" key="9">
    <source>
        <dbReference type="ARBA" id="ARBA00022840"/>
    </source>
</evidence>
<dbReference type="SUPFAM" id="SSF55874">
    <property type="entry name" value="ATPase domain of HSP90 chaperone/DNA topoisomerase II/histidine kinase"/>
    <property type="match status" value="1"/>
</dbReference>
<evidence type="ECO:0000256" key="3">
    <source>
        <dbReference type="ARBA" id="ARBA00012438"/>
    </source>
</evidence>
<dbReference type="SMART" id="SM00387">
    <property type="entry name" value="HATPase_c"/>
    <property type="match status" value="1"/>
</dbReference>
<reference evidence="14 15" key="1">
    <citation type="submission" date="2016-10" db="EMBL/GenBank/DDBJ databases">
        <authorList>
            <person name="de Groot N.N."/>
        </authorList>
    </citation>
    <scope>NUCLEOTIDE SEQUENCE [LARGE SCALE GENOMIC DNA]</scope>
    <source>
        <strain evidence="14 15">CGMCC 1.9156</strain>
    </source>
</reference>
<dbReference type="Proteomes" id="UP000198964">
    <property type="component" value="Unassembled WGS sequence"/>
</dbReference>
<feature type="domain" description="Histidine kinase" evidence="13">
    <location>
        <begin position="207"/>
        <end position="425"/>
    </location>
</feature>
<name>A0A1I2FXX9_9BACT</name>
<keyword evidence="10" id="KW-0902">Two-component regulatory system</keyword>
<dbReference type="InterPro" id="IPR036097">
    <property type="entry name" value="HisK_dim/P_sf"/>
</dbReference>
<dbReference type="PANTHER" id="PTHR43711">
    <property type="entry name" value="TWO-COMPONENT HISTIDINE KINASE"/>
    <property type="match status" value="1"/>
</dbReference>
<evidence type="ECO:0000256" key="7">
    <source>
        <dbReference type="ARBA" id="ARBA00022741"/>
    </source>
</evidence>
<proteinExistence type="predicted"/>
<dbReference type="InterPro" id="IPR003661">
    <property type="entry name" value="HisK_dim/P_dom"/>
</dbReference>
<feature type="coiled-coil region" evidence="12">
    <location>
        <begin position="34"/>
        <end position="61"/>
    </location>
</feature>
<dbReference type="SUPFAM" id="SSF55785">
    <property type="entry name" value="PYP-like sensor domain (PAS domain)"/>
    <property type="match status" value="1"/>
</dbReference>
<evidence type="ECO:0000313" key="14">
    <source>
        <dbReference type="EMBL" id="SFF09763.1"/>
    </source>
</evidence>
<evidence type="ECO:0000313" key="15">
    <source>
        <dbReference type="Proteomes" id="UP000198964"/>
    </source>
</evidence>
<dbReference type="InterPro" id="IPR004358">
    <property type="entry name" value="Sig_transdc_His_kin-like_C"/>
</dbReference>
<keyword evidence="12" id="KW-0175">Coiled coil</keyword>
<dbReference type="Pfam" id="PF13426">
    <property type="entry name" value="PAS_9"/>
    <property type="match status" value="1"/>
</dbReference>
<dbReference type="FunFam" id="3.30.565.10:FF:000023">
    <property type="entry name" value="PAS domain-containing sensor histidine kinase"/>
    <property type="match status" value="1"/>
</dbReference>
<dbReference type="SMART" id="SM00388">
    <property type="entry name" value="HisKA"/>
    <property type="match status" value="1"/>
</dbReference>
<dbReference type="InterPro" id="IPR005467">
    <property type="entry name" value="His_kinase_dom"/>
</dbReference>
<keyword evidence="9" id="KW-0067">ATP-binding</keyword>
<dbReference type="GO" id="GO:0005886">
    <property type="term" value="C:plasma membrane"/>
    <property type="evidence" value="ECO:0007669"/>
    <property type="project" value="UniProtKB-SubCell"/>
</dbReference>
<dbReference type="GO" id="GO:0005524">
    <property type="term" value="F:ATP binding"/>
    <property type="evidence" value="ECO:0007669"/>
    <property type="project" value="UniProtKB-KW"/>
</dbReference>
<evidence type="ECO:0000256" key="2">
    <source>
        <dbReference type="ARBA" id="ARBA00004236"/>
    </source>
</evidence>
<keyword evidence="15" id="KW-1185">Reference proteome</keyword>
<keyword evidence="5" id="KW-0597">Phosphoprotein</keyword>
<gene>
    <name evidence="14" type="ORF">SAMN05216283_102655</name>
</gene>
<dbReference type="PROSITE" id="PS50109">
    <property type="entry name" value="HIS_KIN"/>
    <property type="match status" value="1"/>
</dbReference>
<dbReference type="InterPro" id="IPR000014">
    <property type="entry name" value="PAS"/>
</dbReference>
<dbReference type="GO" id="GO:0000155">
    <property type="term" value="F:phosphorelay sensor kinase activity"/>
    <property type="evidence" value="ECO:0007669"/>
    <property type="project" value="InterPro"/>
</dbReference>
<evidence type="ECO:0000256" key="8">
    <source>
        <dbReference type="ARBA" id="ARBA00022777"/>
    </source>
</evidence>
<keyword evidence="8 14" id="KW-0418">Kinase</keyword>
<protein>
    <recommendedName>
        <fullName evidence="3">histidine kinase</fullName>
        <ecNumber evidence="3">2.7.13.3</ecNumber>
    </recommendedName>
</protein>
<sequence length="436" mass="49556">MKTLHKQTDVKLLCQKTEELTSKKTLKPSSHNLREDIEKHNKKLKLRLLELELQNKKLVLAVTKALRLRDRYAKLYDFAPTSYFILNKEGKIISLNFSGASMLNKSRFELKGYPFELFLVHHSKSIFNRFLHKLFEGETQKGCEVAMITNENTPRYLHLSGNVVEDGEQYLVNALDITLPKKVELELVKAKNKAEENDYLKSAFLANMSHEIRTPMNGILGFTELLKKIMTQNELGQKYIDIIEQSGNHLMSIINNVINISKIEAGQMEISISKTNINDQLNFVYTFFKPEADKKGIQLSLHNSLPDKAGIINTDQNKLDAILFNLVKNAIKFTEKGGIKFGYVKKGAFLEFYVTDTGSGINNELAETIFERFRKYSPKHSWNYEGSGLGLSISKAYVELLGGKICVESEEGKGASFHFTIPYKTVIQNIKGTIKA</sequence>
<dbReference type="Gene3D" id="3.30.565.10">
    <property type="entry name" value="Histidine kinase-like ATPase, C-terminal domain"/>
    <property type="match status" value="1"/>
</dbReference>
<dbReference type="SUPFAM" id="SSF47384">
    <property type="entry name" value="Homodimeric domain of signal transducing histidine kinase"/>
    <property type="match status" value="1"/>
</dbReference>
<dbReference type="InterPro" id="IPR050736">
    <property type="entry name" value="Sensor_HK_Regulatory"/>
</dbReference>
<dbReference type="InterPro" id="IPR036890">
    <property type="entry name" value="HATPase_C_sf"/>
</dbReference>
<evidence type="ECO:0000256" key="1">
    <source>
        <dbReference type="ARBA" id="ARBA00000085"/>
    </source>
</evidence>
<dbReference type="CDD" id="cd00082">
    <property type="entry name" value="HisKA"/>
    <property type="match status" value="1"/>
</dbReference>
<dbReference type="EMBL" id="FONW01000002">
    <property type="protein sequence ID" value="SFF09763.1"/>
    <property type="molecule type" value="Genomic_DNA"/>
</dbReference>
<dbReference type="Pfam" id="PF00512">
    <property type="entry name" value="HisKA"/>
    <property type="match status" value="1"/>
</dbReference>
<evidence type="ECO:0000256" key="4">
    <source>
        <dbReference type="ARBA" id="ARBA00022475"/>
    </source>
</evidence>
<dbReference type="Gene3D" id="1.10.287.130">
    <property type="match status" value="1"/>
</dbReference>
<organism evidence="14 15">
    <name type="scientific">Sunxiuqinia elliptica</name>
    <dbReference type="NCBI Taxonomy" id="655355"/>
    <lineage>
        <taxon>Bacteria</taxon>
        <taxon>Pseudomonadati</taxon>
        <taxon>Bacteroidota</taxon>
        <taxon>Bacteroidia</taxon>
        <taxon>Marinilabiliales</taxon>
        <taxon>Prolixibacteraceae</taxon>
        <taxon>Sunxiuqinia</taxon>
    </lineage>
</organism>
<dbReference type="Gene3D" id="3.30.450.20">
    <property type="entry name" value="PAS domain"/>
    <property type="match status" value="1"/>
</dbReference>
<dbReference type="PRINTS" id="PR00344">
    <property type="entry name" value="BCTRLSENSOR"/>
</dbReference>
<evidence type="ECO:0000256" key="5">
    <source>
        <dbReference type="ARBA" id="ARBA00022553"/>
    </source>
</evidence>
<dbReference type="PANTHER" id="PTHR43711:SF31">
    <property type="entry name" value="HISTIDINE KINASE"/>
    <property type="match status" value="1"/>
</dbReference>
<dbReference type="STRING" id="655355.SAMN05216283_102655"/>
<comment type="subcellular location">
    <subcellularLocation>
        <location evidence="2">Cell membrane</location>
    </subcellularLocation>
</comment>
<evidence type="ECO:0000259" key="13">
    <source>
        <dbReference type="PROSITE" id="PS50109"/>
    </source>
</evidence>